<evidence type="ECO:0000256" key="4">
    <source>
        <dbReference type="ARBA" id="ARBA00022840"/>
    </source>
</evidence>
<keyword evidence="4" id="KW-0067">ATP-binding</keyword>
<sequence length="603" mass="68515">MVMEFLLAIGTGIVGKIAEYTVEPVIRQVGYIICYNRNLKKLQSQVGDLGDARLRVWHAVETEKRKGKQIETDVHKWLSKVETITGEANDFLKAEHQAKIKCLHGFCPNLKHRHQLSRKSTKLVQEVVELFGKKDFANIAYDVSPEEVCVISTKDYEAFDSRTSVVKKIMDELRNSDTDIIGVYGIGGVGKTTLVKEVYRQAIKDKKLFDDVVIIVDVKQISDLEGIQKKIVDKLGMDIVGDESIDRRARRLCDRLKDKRALIILDDVVERIDLEVVGLPRLVTSKILLTSRSRQVLSVEMHTQKEFQLHALDEKETWSLFAKMAGDVVKNPNIRTVATKVAEKCGGLPVLVVTVASALKKSTLNAWKDALRRLQKFDKEGFTEKAYLALEWSYNQLDEAELKSLFLLCGLLLGFSESAFFDDLLRYGMGLGLFQSVETMEEARNALHSLLEKLKDSCLLVDSDDIKRTRMHDLVRDVANRIASRDHHALSLAHGNELREWPNKEFLKKCTAISFPYRNIPKFPDVLECPELKIFYLWGGDHDILEIPCNLFQDMENLKVLDLTKLCIGPSLPPSLRFLRNLQTLVVAQRNRTIDSSTITGFD</sequence>
<dbReference type="Gene3D" id="1.10.8.430">
    <property type="entry name" value="Helical domain of apoptotic protease-activating factors"/>
    <property type="match status" value="1"/>
</dbReference>
<dbReference type="Proteomes" id="UP000238479">
    <property type="component" value="Chromosome 4"/>
</dbReference>
<keyword evidence="7" id="KW-1185">Reference proteome</keyword>
<comment type="caution">
    <text evidence="6">The sequence shown here is derived from an EMBL/GenBank/DDBJ whole genome shotgun (WGS) entry which is preliminary data.</text>
</comment>
<evidence type="ECO:0000256" key="1">
    <source>
        <dbReference type="ARBA" id="ARBA00008894"/>
    </source>
</evidence>
<dbReference type="Gene3D" id="3.40.50.300">
    <property type="entry name" value="P-loop containing nucleotide triphosphate hydrolases"/>
    <property type="match status" value="1"/>
</dbReference>
<reference evidence="6 7" key="1">
    <citation type="journal article" date="2018" name="Nat. Genet.">
        <title>The Rosa genome provides new insights in the design of modern roses.</title>
        <authorList>
            <person name="Bendahmane M."/>
        </authorList>
    </citation>
    <scope>NUCLEOTIDE SEQUENCE [LARGE SCALE GENOMIC DNA]</scope>
    <source>
        <strain evidence="7">cv. Old Blush</strain>
    </source>
</reference>
<dbReference type="Gramene" id="PRQ36868">
    <property type="protein sequence ID" value="PRQ36868"/>
    <property type="gene ID" value="RchiOBHm_Chr4g0396311"/>
</dbReference>
<dbReference type="OMA" id="WHAVETE"/>
<dbReference type="InterPro" id="IPR042197">
    <property type="entry name" value="Apaf_helical"/>
</dbReference>
<keyword evidence="6" id="KW-0378">Hydrolase</keyword>
<dbReference type="SUPFAM" id="SSF52058">
    <property type="entry name" value="L domain-like"/>
    <property type="match status" value="1"/>
</dbReference>
<gene>
    <name evidence="6" type="ORF">RchiOBHm_Chr4g0396311</name>
</gene>
<dbReference type="InterPro" id="IPR032675">
    <property type="entry name" value="LRR_dom_sf"/>
</dbReference>
<comment type="similarity">
    <text evidence="1">Belongs to the disease resistance NB-LRR family.</text>
</comment>
<proteinExistence type="inferred from homology"/>
<dbReference type="SUPFAM" id="SSF52540">
    <property type="entry name" value="P-loop containing nucleoside triphosphate hydrolases"/>
    <property type="match status" value="1"/>
</dbReference>
<keyword evidence="2" id="KW-0547">Nucleotide-binding</keyword>
<dbReference type="GO" id="GO:0043531">
    <property type="term" value="F:ADP binding"/>
    <property type="evidence" value="ECO:0007669"/>
    <property type="project" value="InterPro"/>
</dbReference>
<dbReference type="GO" id="GO:0006952">
    <property type="term" value="P:defense response"/>
    <property type="evidence" value="ECO:0007669"/>
    <property type="project" value="UniProtKB-KW"/>
</dbReference>
<evidence type="ECO:0000259" key="5">
    <source>
        <dbReference type="Pfam" id="PF00931"/>
    </source>
</evidence>
<evidence type="ECO:0000313" key="6">
    <source>
        <dbReference type="EMBL" id="PRQ36868.1"/>
    </source>
</evidence>
<organism evidence="6 7">
    <name type="scientific">Rosa chinensis</name>
    <name type="common">China rose</name>
    <dbReference type="NCBI Taxonomy" id="74649"/>
    <lineage>
        <taxon>Eukaryota</taxon>
        <taxon>Viridiplantae</taxon>
        <taxon>Streptophyta</taxon>
        <taxon>Embryophyta</taxon>
        <taxon>Tracheophyta</taxon>
        <taxon>Spermatophyta</taxon>
        <taxon>Magnoliopsida</taxon>
        <taxon>eudicotyledons</taxon>
        <taxon>Gunneridae</taxon>
        <taxon>Pentapetalae</taxon>
        <taxon>rosids</taxon>
        <taxon>fabids</taxon>
        <taxon>Rosales</taxon>
        <taxon>Rosaceae</taxon>
        <taxon>Rosoideae</taxon>
        <taxon>Rosoideae incertae sedis</taxon>
        <taxon>Rosa</taxon>
    </lineage>
</organism>
<evidence type="ECO:0000256" key="3">
    <source>
        <dbReference type="ARBA" id="ARBA00022821"/>
    </source>
</evidence>
<dbReference type="Gene3D" id="3.80.10.10">
    <property type="entry name" value="Ribonuclease Inhibitor"/>
    <property type="match status" value="1"/>
</dbReference>
<accession>A0A2P6QRU1</accession>
<dbReference type="InterPro" id="IPR002182">
    <property type="entry name" value="NB-ARC"/>
</dbReference>
<keyword evidence="3" id="KW-0611">Plant defense</keyword>
<dbReference type="InterPro" id="IPR050905">
    <property type="entry name" value="Plant_NBS-LRR"/>
</dbReference>
<feature type="domain" description="NB-ARC" evidence="5">
    <location>
        <begin position="164"/>
        <end position="326"/>
    </location>
</feature>
<evidence type="ECO:0000256" key="2">
    <source>
        <dbReference type="ARBA" id="ARBA00022741"/>
    </source>
</evidence>
<dbReference type="AlphaFoldDB" id="A0A2P6QRU1"/>
<dbReference type="PANTHER" id="PTHR33463">
    <property type="entry name" value="NB-ARC DOMAIN-CONTAINING PROTEIN-RELATED"/>
    <property type="match status" value="1"/>
</dbReference>
<dbReference type="Pfam" id="PF00931">
    <property type="entry name" value="NB-ARC"/>
    <property type="match status" value="1"/>
</dbReference>
<dbReference type="PRINTS" id="PR00364">
    <property type="entry name" value="DISEASERSIST"/>
</dbReference>
<dbReference type="GO" id="GO:0016787">
    <property type="term" value="F:hydrolase activity"/>
    <property type="evidence" value="ECO:0007669"/>
    <property type="project" value="UniProtKB-KW"/>
</dbReference>
<dbReference type="GO" id="GO:0005524">
    <property type="term" value="F:ATP binding"/>
    <property type="evidence" value="ECO:0007669"/>
    <property type="project" value="UniProtKB-KW"/>
</dbReference>
<dbReference type="EMBL" id="PDCK01000042">
    <property type="protein sequence ID" value="PRQ36868.1"/>
    <property type="molecule type" value="Genomic_DNA"/>
</dbReference>
<protein>
    <submittedName>
        <fullName evidence="6">Putative P-loop containing nucleoside triphosphate hydrolase, leucine-rich repeat domain, L</fullName>
    </submittedName>
</protein>
<dbReference type="InterPro" id="IPR027417">
    <property type="entry name" value="P-loop_NTPase"/>
</dbReference>
<name>A0A2P6QRU1_ROSCH</name>
<dbReference type="PANTHER" id="PTHR33463:SF198">
    <property type="entry name" value="RPP4C3"/>
    <property type="match status" value="1"/>
</dbReference>
<evidence type="ECO:0000313" key="7">
    <source>
        <dbReference type="Proteomes" id="UP000238479"/>
    </source>
</evidence>